<name>A0A422ZUJ7_KLEPN</name>
<feature type="region of interest" description="Disordered" evidence="1">
    <location>
        <begin position="1"/>
        <end position="20"/>
    </location>
</feature>
<proteinExistence type="predicted"/>
<accession>A0A422ZUJ7</accession>
<evidence type="ECO:0000313" key="3">
    <source>
        <dbReference type="Proteomes" id="UP000283322"/>
    </source>
</evidence>
<dbReference type="InterPro" id="IPR017956">
    <property type="entry name" value="AT_hook_DNA-bd_motif"/>
</dbReference>
<dbReference type="GO" id="GO:0003677">
    <property type="term" value="F:DNA binding"/>
    <property type="evidence" value="ECO:0007669"/>
    <property type="project" value="InterPro"/>
</dbReference>
<evidence type="ECO:0000256" key="1">
    <source>
        <dbReference type="SAM" id="MobiDB-lite"/>
    </source>
</evidence>
<protein>
    <submittedName>
        <fullName evidence="2">Uncharacterized protein</fullName>
    </submittedName>
</protein>
<gene>
    <name evidence="2" type="ORF">BL124_00014135</name>
</gene>
<sequence>MTGEIRGRGRPRKTESTYTG</sequence>
<comment type="caution">
    <text evidence="2">The sequence shown here is derived from an EMBL/GenBank/DDBJ whole genome shotgun (WGS) entry which is preliminary data.</text>
</comment>
<evidence type="ECO:0000313" key="2">
    <source>
        <dbReference type="EMBL" id="ROG95877.1"/>
    </source>
</evidence>
<reference evidence="2 3" key="1">
    <citation type="submission" date="2018-10" db="EMBL/GenBank/DDBJ databases">
        <authorList>
            <person name="Vanduin D."/>
            <person name="Fouts D."/>
            <person name="Wright M."/>
            <person name="Sutton G."/>
            <person name="Nguyen K."/>
            <person name="Kreiswirth B."/>
            <person name="Chen L."/>
            <person name="Rojas L."/>
            <person name="Hujer A."/>
            <person name="Hujer K."/>
            <person name="Bonomo R."/>
            <person name="Adams M."/>
        </authorList>
    </citation>
    <scope>NUCLEOTIDE SEQUENCE [LARGE SCALE GENOMIC DNA]</scope>
    <source>
        <strain evidence="2 3">CRK0165</strain>
    </source>
</reference>
<dbReference type="Proteomes" id="UP000283322">
    <property type="component" value="Unassembled WGS sequence"/>
</dbReference>
<organism evidence="2 3">
    <name type="scientific">Klebsiella pneumoniae</name>
    <dbReference type="NCBI Taxonomy" id="573"/>
    <lineage>
        <taxon>Bacteria</taxon>
        <taxon>Pseudomonadati</taxon>
        <taxon>Pseudomonadota</taxon>
        <taxon>Gammaproteobacteria</taxon>
        <taxon>Enterobacterales</taxon>
        <taxon>Enterobacteriaceae</taxon>
        <taxon>Klebsiella/Raoultella group</taxon>
        <taxon>Klebsiella</taxon>
        <taxon>Klebsiella pneumoniae complex</taxon>
    </lineage>
</organism>
<dbReference type="EMBL" id="MPYG04000105">
    <property type="protein sequence ID" value="ROG95877.1"/>
    <property type="molecule type" value="Genomic_DNA"/>
</dbReference>
<dbReference type="Pfam" id="PF02178">
    <property type="entry name" value="AT_hook"/>
    <property type="match status" value="1"/>
</dbReference>
<dbReference type="AlphaFoldDB" id="A0A422ZUJ7"/>